<dbReference type="InterPro" id="IPR023606">
    <property type="entry name" value="CoA-Trfase_III_dom_1_sf"/>
</dbReference>
<name>A0A0S3PQ39_9BRAD</name>
<dbReference type="Proteomes" id="UP000236884">
    <property type="component" value="Chromosome"/>
</dbReference>
<proteinExistence type="predicted"/>
<organism evidence="2 3">
    <name type="scientific">Variibacter gotjawalensis</name>
    <dbReference type="NCBI Taxonomy" id="1333996"/>
    <lineage>
        <taxon>Bacteria</taxon>
        <taxon>Pseudomonadati</taxon>
        <taxon>Pseudomonadota</taxon>
        <taxon>Alphaproteobacteria</taxon>
        <taxon>Hyphomicrobiales</taxon>
        <taxon>Nitrobacteraceae</taxon>
        <taxon>Variibacter</taxon>
    </lineage>
</organism>
<dbReference type="KEGG" id="vgo:GJW-30_1_00573"/>
<dbReference type="AlphaFoldDB" id="A0A0S3PQ39"/>
<dbReference type="EMBL" id="AP014946">
    <property type="protein sequence ID" value="BAT58059.1"/>
    <property type="molecule type" value="Genomic_DNA"/>
</dbReference>
<dbReference type="OrthoDB" id="9806585at2"/>
<reference evidence="2 3" key="1">
    <citation type="submission" date="2015-08" db="EMBL/GenBank/DDBJ databases">
        <title>Investigation of the bacterial diversity of lava forest soil.</title>
        <authorList>
            <person name="Lee J.S."/>
        </authorList>
    </citation>
    <scope>NUCLEOTIDE SEQUENCE [LARGE SCALE GENOMIC DNA]</scope>
    <source>
        <strain evidence="2 3">GJW-30</strain>
    </source>
</reference>
<dbReference type="SUPFAM" id="SSF89796">
    <property type="entry name" value="CoA-transferase family III (CaiB/BaiF)"/>
    <property type="match status" value="1"/>
</dbReference>
<accession>A0A0S3PQ39</accession>
<evidence type="ECO:0000313" key="2">
    <source>
        <dbReference type="EMBL" id="BAT58059.1"/>
    </source>
</evidence>
<evidence type="ECO:0000313" key="3">
    <source>
        <dbReference type="Proteomes" id="UP000236884"/>
    </source>
</evidence>
<feature type="region of interest" description="Disordered" evidence="1">
    <location>
        <begin position="340"/>
        <end position="359"/>
    </location>
</feature>
<dbReference type="Gene3D" id="3.40.50.10540">
    <property type="entry name" value="Crotonobetainyl-coa:carnitine coa-transferase, domain 1"/>
    <property type="match status" value="1"/>
</dbReference>
<dbReference type="InterPro" id="IPR044855">
    <property type="entry name" value="CoA-Trfase_III_dom3_sf"/>
</dbReference>
<dbReference type="InterPro" id="IPR003673">
    <property type="entry name" value="CoA-Trfase_fam_III"/>
</dbReference>
<dbReference type="PANTHER" id="PTHR48228">
    <property type="entry name" value="SUCCINYL-COA--D-CITRAMALATE COA-TRANSFERASE"/>
    <property type="match status" value="1"/>
</dbReference>
<gene>
    <name evidence="2" type="primary">fldA_1</name>
    <name evidence="2" type="ORF">GJW-30_1_00573</name>
</gene>
<dbReference type="PANTHER" id="PTHR48228:SF5">
    <property type="entry name" value="ALPHA-METHYLACYL-COA RACEMASE"/>
    <property type="match status" value="1"/>
</dbReference>
<keyword evidence="3" id="KW-1185">Reference proteome</keyword>
<dbReference type="RefSeq" id="WP_096351406.1">
    <property type="nucleotide sequence ID" value="NZ_AP014946.1"/>
</dbReference>
<dbReference type="EC" id="2.8.3.17" evidence="2"/>
<dbReference type="InterPro" id="IPR050509">
    <property type="entry name" value="CoA-transferase_III"/>
</dbReference>
<keyword evidence="2" id="KW-0808">Transferase</keyword>
<dbReference type="Gene3D" id="3.30.1540.10">
    <property type="entry name" value="formyl-coa transferase, domain 3"/>
    <property type="match status" value="1"/>
</dbReference>
<dbReference type="GO" id="GO:0043785">
    <property type="term" value="F:cinnamoyl-CoA:phenyllactate CoA-transferase activity"/>
    <property type="evidence" value="ECO:0007669"/>
    <property type="project" value="UniProtKB-EC"/>
</dbReference>
<sequence length="389" mass="41303">MTSAKQGGPLSGVKIVEIAGIGPAPLCCSLLADMGADIVRLDRKASAGLGLEFAGEKADIRRRGRPSVAIDFKHPDGIATALDLIAQADAVIDPMRPGVMERLGLGPDVCLARNARLVYGRMTGWGQDGPLAQAAGHDINYISISGVLHAIGTAKQPVPPLNVVGDMGGGAMFLAMGLLAAIIEAKNSGKGQVVDVAMSEGSAYLALGCFGLQSAGHWSDDRESNILDGGAHFYRVYETLDGKFVSIGSIEEKFYAMLLAKLGLDPKTLPKQMDRSQWPMMREKFAAIFRQKTRDEWCAIMEGTDICFAPVLSFSEAADHPHNKARDAFATVDGIVQPAPSPRFSRTPSSIKSPPPAFGAQTEEALKAWGFSDARIAELKAARAIGREG</sequence>
<dbReference type="Pfam" id="PF02515">
    <property type="entry name" value="CoA_transf_3"/>
    <property type="match status" value="1"/>
</dbReference>
<protein>
    <submittedName>
        <fullName evidence="2">E-cinnamoyl-CoA:R-phenyllactate CoA transferase</fullName>
        <ecNumber evidence="2">2.8.3.17</ecNumber>
    </submittedName>
</protein>
<evidence type="ECO:0000256" key="1">
    <source>
        <dbReference type="SAM" id="MobiDB-lite"/>
    </source>
</evidence>